<keyword evidence="1" id="KW-0732">Signal</keyword>
<proteinExistence type="predicted"/>
<reference evidence="3" key="1">
    <citation type="journal article" date="2019" name="Int. J. Syst. Evol. Microbiol.">
        <title>The Global Catalogue of Microorganisms (GCM) 10K type strain sequencing project: providing services to taxonomists for standard genome sequencing and annotation.</title>
        <authorList>
            <consortium name="The Broad Institute Genomics Platform"/>
            <consortium name="The Broad Institute Genome Sequencing Center for Infectious Disease"/>
            <person name="Wu L."/>
            <person name="Ma J."/>
        </authorList>
    </citation>
    <scope>NUCLEOTIDE SEQUENCE [LARGE SCALE GENOMIC DNA]</scope>
    <source>
        <strain evidence="3">CCUG 55608</strain>
    </source>
</reference>
<organism evidence="2 3">
    <name type="scientific">Larkinella insperata</name>
    <dbReference type="NCBI Taxonomy" id="332158"/>
    <lineage>
        <taxon>Bacteria</taxon>
        <taxon>Pseudomonadati</taxon>
        <taxon>Bacteroidota</taxon>
        <taxon>Cytophagia</taxon>
        <taxon>Cytophagales</taxon>
        <taxon>Spirosomataceae</taxon>
        <taxon>Larkinella</taxon>
    </lineage>
</organism>
<protein>
    <recommendedName>
        <fullName evidence="4">VCBS repeat-containing protein</fullName>
    </recommendedName>
</protein>
<feature type="chain" id="PRO_5047462392" description="VCBS repeat-containing protein" evidence="1">
    <location>
        <begin position="29"/>
        <end position="68"/>
    </location>
</feature>
<feature type="non-terminal residue" evidence="2">
    <location>
        <position position="68"/>
    </location>
</feature>
<name>A0ABW3QKT5_9BACT</name>
<feature type="signal peptide" evidence="1">
    <location>
        <begin position="1"/>
        <end position="28"/>
    </location>
</feature>
<sequence length="68" mass="7485">MAQKAGRWSKLSTVFCGCLTLSVLVCHAQRTEKKGNELQFKKTALSREFIAEGATVIDVNKDGKKDVV</sequence>
<evidence type="ECO:0000313" key="2">
    <source>
        <dbReference type="EMBL" id="MFD1145311.1"/>
    </source>
</evidence>
<keyword evidence="3" id="KW-1185">Reference proteome</keyword>
<comment type="caution">
    <text evidence="2">The sequence shown here is derived from an EMBL/GenBank/DDBJ whole genome shotgun (WGS) entry which is preliminary data.</text>
</comment>
<evidence type="ECO:0000256" key="1">
    <source>
        <dbReference type="SAM" id="SignalP"/>
    </source>
</evidence>
<dbReference type="EMBL" id="JBHTLP010000040">
    <property type="protein sequence ID" value="MFD1145311.1"/>
    <property type="molecule type" value="Genomic_DNA"/>
</dbReference>
<accession>A0ABW3QKT5</accession>
<evidence type="ECO:0008006" key="4">
    <source>
        <dbReference type="Google" id="ProtNLM"/>
    </source>
</evidence>
<evidence type="ECO:0000313" key="3">
    <source>
        <dbReference type="Proteomes" id="UP001597116"/>
    </source>
</evidence>
<gene>
    <name evidence="2" type="ORF">ACFQ4C_29545</name>
</gene>
<dbReference type="Proteomes" id="UP001597116">
    <property type="component" value="Unassembled WGS sequence"/>
</dbReference>